<dbReference type="Proteomes" id="UP000501568">
    <property type="component" value="Chromosome"/>
</dbReference>
<proteinExistence type="predicted"/>
<keyword evidence="2" id="KW-1185">Reference proteome</keyword>
<protein>
    <submittedName>
        <fullName evidence="1">Uncharacterized protein</fullName>
    </submittedName>
</protein>
<dbReference type="InterPro" id="IPR054248">
    <property type="entry name" value="DUF6975"/>
</dbReference>
<sequence length="221" mass="23733">MPYDTVQISRLGGAWGALGALTASDGSASHRHIRKLGERNEDPRDLADAVHYLCLLHGRHPGVVDHALNHAEEAPEREWLQEAADAFATERGYLVRLVAAAGPLPSTPGQAESEAAAAGQRHALDMLAQSDRAGCAAGAAIALVLDWQAIREVLDAAALRLGMESPLCRLPIAEETAALVASITTELPRERAMMFGAQQVYAQHRGLWDLLEARASAREMH</sequence>
<reference evidence="1 2" key="1">
    <citation type="submission" date="2020-02" db="EMBL/GenBank/DDBJ databases">
        <authorList>
            <person name="Zheng R.K."/>
            <person name="Sun C.M."/>
        </authorList>
    </citation>
    <scope>NUCLEOTIDE SEQUENCE [LARGE SCALE GENOMIC DNA]</scope>
    <source>
        <strain evidence="2">zrk23</strain>
    </source>
</reference>
<dbReference type="Pfam" id="PF22391">
    <property type="entry name" value="DUF6975"/>
    <property type="match status" value="1"/>
</dbReference>
<gene>
    <name evidence="1" type="ORF">G5C33_12315</name>
</gene>
<dbReference type="KEGG" id="spzr:G5C33_12315"/>
<evidence type="ECO:0000313" key="1">
    <source>
        <dbReference type="EMBL" id="QIG80486.1"/>
    </source>
</evidence>
<accession>A0A6G6Y7D1</accession>
<name>A0A6G6Y7D1_9SPHN</name>
<dbReference type="AlphaFoldDB" id="A0A6G6Y7D1"/>
<dbReference type="EMBL" id="CP049109">
    <property type="protein sequence ID" value="QIG80486.1"/>
    <property type="molecule type" value="Genomic_DNA"/>
</dbReference>
<evidence type="ECO:0000313" key="2">
    <source>
        <dbReference type="Proteomes" id="UP000501568"/>
    </source>
</evidence>
<organism evidence="1 2">
    <name type="scientific">Stakelama tenebrarum</name>
    <dbReference type="NCBI Taxonomy" id="2711215"/>
    <lineage>
        <taxon>Bacteria</taxon>
        <taxon>Pseudomonadati</taxon>
        <taxon>Pseudomonadota</taxon>
        <taxon>Alphaproteobacteria</taxon>
        <taxon>Sphingomonadales</taxon>
        <taxon>Sphingomonadaceae</taxon>
        <taxon>Stakelama</taxon>
    </lineage>
</organism>
<dbReference type="RefSeq" id="WP_165327492.1">
    <property type="nucleotide sequence ID" value="NZ_CP049109.1"/>
</dbReference>